<feature type="disulfide bond" evidence="2">
    <location>
        <begin position="747"/>
        <end position="762"/>
    </location>
</feature>
<feature type="disulfide bond" evidence="2">
    <location>
        <begin position="703"/>
        <end position="718"/>
    </location>
</feature>
<dbReference type="Gene3D" id="4.10.400.10">
    <property type="entry name" value="Low-density Lipoprotein Receptor"/>
    <property type="match status" value="4"/>
</dbReference>
<dbReference type="InterPro" id="IPR002172">
    <property type="entry name" value="LDrepeatLR_classA_rpt"/>
</dbReference>
<keyword evidence="1 2" id="KW-1015">Disulfide bond</keyword>
<sequence>NKQLGNGFVCEALNSQTGEKMARGLQVMEHLRSAQSSTIYQARIVMVPNPPKSNQLVTFTVSVLPQPVGPITYTWKFKGQIQPQFTGNTYRIERMSRADVGRYECTMRFRDHTGAEHTLHAIEDVMANRSQTQTMKPYPGLQLLVDEGKMIEFHCDPDVPHRPGSFQWFHQGRPISFDHRQNQLERTLTKYEYLASSIVSIKAVSGLHVGTWKCSFLDEAGRTVDRYAILKLSQEVRVYVEISPTLLRKPPNRPGTFHCKVTNADPREIQWKYYSPLNMQEIFDYRKAGELPPGWRVEYTSMSSFITKNSLATEDNGFYACILNNLVQSAQLDLDQVETATCANDEYTCSNGDCISRTRVCDSNRDCPDGSDETNCNCDPAVRTCKVSRSGVQPSKKSYNVNWECDGEDDCGNGYDESDCFDSQINSCYPDQKYSCQRDNRKIPLAYMCDGTQDCNGGDDENGCMNQLSFQRIYSNRQVSLGGTVSMNCTISGRPPPRVIWRWNWKCLPGQAAGESQTPFMGSNPPRRYNIQTRVENCERQPIVTSILTINDVQPGDAGIFNCEALHGSKRTRLILDPTFNSVNVGELAKFTCSITNGNERQITWKYSASNSTHYNPFMASPISPAWTVQTFPGRSVITKICAMGDVGHYACRYDQLEEHGYLDIKSEELEFFATKTEEVIQLCGPNDFMCSDSNCIDRSRICDGRRDCTDGGDEQNCDCDPAVRACKASRNGVQPKKKSYNVNWECDGEDDCGNGYDESDCMGKMFTSCFPDQTYRCKMDNRTIPVAYLCDGSQECTGGDDEANCLNQLSFQRGSVQKKAVRLGDTVTFNCTISANPPPRVIWRWNWKCLPGQTAGESQIPYFGSMPPRRYVVTNRIENCGRQPNVISTLTINGFTAADAGIFNCEALLASKRTLSEEMVASLL</sequence>
<evidence type="ECO:0000256" key="2">
    <source>
        <dbReference type="PROSITE-ProRule" id="PRU00124"/>
    </source>
</evidence>
<feature type="non-terminal residue" evidence="4">
    <location>
        <position position="1"/>
    </location>
</feature>
<dbReference type="Pfam" id="PF00057">
    <property type="entry name" value="Ldl_recept_a"/>
    <property type="match status" value="2"/>
</dbReference>
<comment type="caution">
    <text evidence="4">The sequence shown here is derived from an EMBL/GenBank/DDBJ whole genome shotgun (WGS) entry which is preliminary data.</text>
</comment>
<dbReference type="InterPro" id="IPR007110">
    <property type="entry name" value="Ig-like_dom"/>
</dbReference>
<dbReference type="InterPro" id="IPR036179">
    <property type="entry name" value="Ig-like_dom_sf"/>
</dbReference>
<proteinExistence type="predicted"/>
<dbReference type="InterPro" id="IPR003599">
    <property type="entry name" value="Ig_sub"/>
</dbReference>
<feature type="disulfide bond" evidence="2">
    <location>
        <begin position="405"/>
        <end position="420"/>
    </location>
</feature>
<dbReference type="PROSITE" id="PS50068">
    <property type="entry name" value="LDLRA_2"/>
    <property type="match status" value="6"/>
</dbReference>
<protein>
    <recommendedName>
        <fullName evidence="3">Ig-like domain-containing protein</fullName>
    </recommendedName>
</protein>
<feature type="domain" description="Ig-like" evidence="3">
    <location>
        <begin position="256"/>
        <end position="333"/>
    </location>
</feature>
<dbReference type="PROSITE" id="PS50835">
    <property type="entry name" value="IG_LIKE"/>
    <property type="match status" value="4"/>
</dbReference>
<evidence type="ECO:0000313" key="4">
    <source>
        <dbReference type="EMBL" id="KAL3314572.1"/>
    </source>
</evidence>
<evidence type="ECO:0000259" key="3">
    <source>
        <dbReference type="PROSITE" id="PS50835"/>
    </source>
</evidence>
<dbReference type="InterPro" id="IPR051221">
    <property type="entry name" value="LDLR-related"/>
</dbReference>
<keyword evidence="5" id="KW-1185">Reference proteome</keyword>
<dbReference type="Gene3D" id="2.60.40.10">
    <property type="entry name" value="Immunoglobulins"/>
    <property type="match status" value="4"/>
</dbReference>
<dbReference type="SMART" id="SM00408">
    <property type="entry name" value="IGc2"/>
    <property type="match status" value="3"/>
</dbReference>
<feature type="disulfide bond" evidence="2">
    <location>
        <begin position="361"/>
        <end position="376"/>
    </location>
</feature>
<feature type="disulfide bond" evidence="2">
    <location>
        <begin position="349"/>
        <end position="367"/>
    </location>
</feature>
<comment type="caution">
    <text evidence="2">Lacks conserved residue(s) required for the propagation of feature annotation.</text>
</comment>
<dbReference type="AlphaFoldDB" id="A0ABD2Q5R6"/>
<dbReference type="PANTHER" id="PTHR22722">
    <property type="entry name" value="LOW-DENSITY LIPOPROTEIN RECEPTOR-RELATED PROTEIN 2-RELATED"/>
    <property type="match status" value="1"/>
</dbReference>
<dbReference type="SMART" id="SM00409">
    <property type="entry name" value="IG"/>
    <property type="match status" value="6"/>
</dbReference>
<dbReference type="PRINTS" id="PR00261">
    <property type="entry name" value="LDLRECEPTOR"/>
</dbReference>
<feature type="domain" description="Ig-like" evidence="3">
    <location>
        <begin position="825"/>
        <end position="917"/>
    </location>
</feature>
<dbReference type="Pfam" id="PF13927">
    <property type="entry name" value="Ig_3"/>
    <property type="match status" value="2"/>
</dbReference>
<feature type="domain" description="Ig-like" evidence="3">
    <location>
        <begin position="137"/>
        <end position="225"/>
    </location>
</feature>
<evidence type="ECO:0000256" key="1">
    <source>
        <dbReference type="ARBA" id="ARBA00023157"/>
    </source>
</evidence>
<dbReference type="PANTHER" id="PTHR22722:SF14">
    <property type="entry name" value="MEGALIN, ISOFORM A"/>
    <property type="match status" value="1"/>
</dbReference>
<feature type="disulfide bond" evidence="2">
    <location>
        <begin position="684"/>
        <end position="696"/>
    </location>
</feature>
<feature type="disulfide bond" evidence="2">
    <location>
        <begin position="691"/>
        <end position="709"/>
    </location>
</feature>
<name>A0ABD2Q5R6_9PLAT</name>
<feature type="disulfide bond" evidence="2">
    <location>
        <begin position="449"/>
        <end position="464"/>
    </location>
</feature>
<dbReference type="SUPFAM" id="SSF57424">
    <property type="entry name" value="LDL receptor-like module"/>
    <property type="match status" value="4"/>
</dbReference>
<gene>
    <name evidence="4" type="ORF">Ciccas_006805</name>
</gene>
<dbReference type="InterPro" id="IPR003598">
    <property type="entry name" value="Ig_sub2"/>
</dbReference>
<feature type="disulfide bond" evidence="2">
    <location>
        <begin position="342"/>
        <end position="354"/>
    </location>
</feature>
<dbReference type="SMART" id="SM00192">
    <property type="entry name" value="LDLa"/>
    <property type="match status" value="6"/>
</dbReference>
<dbReference type="Proteomes" id="UP001626550">
    <property type="component" value="Unassembled WGS sequence"/>
</dbReference>
<dbReference type="InterPro" id="IPR013783">
    <property type="entry name" value="Ig-like_fold"/>
</dbReference>
<accession>A0ABD2Q5R6</accession>
<dbReference type="CDD" id="cd00112">
    <property type="entry name" value="LDLa"/>
    <property type="match status" value="4"/>
</dbReference>
<feature type="domain" description="Ig-like" evidence="3">
    <location>
        <begin position="466"/>
        <end position="576"/>
    </location>
</feature>
<evidence type="ECO:0000313" key="5">
    <source>
        <dbReference type="Proteomes" id="UP001626550"/>
    </source>
</evidence>
<reference evidence="4 5" key="1">
    <citation type="submission" date="2024-11" db="EMBL/GenBank/DDBJ databases">
        <title>Adaptive evolution of stress response genes in parasites aligns with host niche diversity.</title>
        <authorList>
            <person name="Hahn C."/>
            <person name="Resl P."/>
        </authorList>
    </citation>
    <scope>NUCLEOTIDE SEQUENCE [LARGE SCALE GENOMIC DNA]</scope>
    <source>
        <strain evidence="4">EGGRZ-B1_66</strain>
        <tissue evidence="4">Body</tissue>
    </source>
</reference>
<dbReference type="InterPro" id="IPR036055">
    <property type="entry name" value="LDL_receptor-like_sf"/>
</dbReference>
<dbReference type="EMBL" id="JBJKFK010000958">
    <property type="protein sequence ID" value="KAL3314572.1"/>
    <property type="molecule type" value="Genomic_DNA"/>
</dbReference>
<feature type="disulfide bond" evidence="2">
    <location>
        <begin position="791"/>
        <end position="806"/>
    </location>
</feature>
<organism evidence="4 5">
    <name type="scientific">Cichlidogyrus casuarinus</name>
    <dbReference type="NCBI Taxonomy" id="1844966"/>
    <lineage>
        <taxon>Eukaryota</taxon>
        <taxon>Metazoa</taxon>
        <taxon>Spiralia</taxon>
        <taxon>Lophotrochozoa</taxon>
        <taxon>Platyhelminthes</taxon>
        <taxon>Monogenea</taxon>
        <taxon>Monopisthocotylea</taxon>
        <taxon>Dactylogyridea</taxon>
        <taxon>Ancyrocephalidae</taxon>
        <taxon>Cichlidogyrus</taxon>
    </lineage>
</organism>
<dbReference type="SUPFAM" id="SSF48726">
    <property type="entry name" value="Immunoglobulin"/>
    <property type="match status" value="5"/>
</dbReference>